<dbReference type="GO" id="GO:0008171">
    <property type="term" value="F:O-methyltransferase activity"/>
    <property type="evidence" value="ECO:0007669"/>
    <property type="project" value="TreeGrafter"/>
</dbReference>
<dbReference type="InterPro" id="IPR006342">
    <property type="entry name" value="FkbM_mtfrase"/>
</dbReference>
<gene>
    <name evidence="3" type="ordered locus">wcw_1800</name>
</gene>
<dbReference type="KEGG" id="wch:wcw_1800"/>
<dbReference type="InterPro" id="IPR029063">
    <property type="entry name" value="SAM-dependent_MTases_sf"/>
</dbReference>
<evidence type="ECO:0000259" key="2">
    <source>
        <dbReference type="Pfam" id="PF05050"/>
    </source>
</evidence>
<evidence type="ECO:0000256" key="1">
    <source>
        <dbReference type="SAM" id="SignalP"/>
    </source>
</evidence>
<keyword evidence="3" id="KW-0808">Transferase</keyword>
<dbReference type="NCBIfam" id="TIGR01444">
    <property type="entry name" value="fkbM_fam"/>
    <property type="match status" value="1"/>
</dbReference>
<dbReference type="STRING" id="716544.wcw_1800"/>
<sequence>MRSLYTSFLLFILSVLSITNDSNAVESSSGRVIIEKDQHAERLNFLKQKGFDPKIIYDIGAYHGLWSKNIQRVFPNAQFHLFEANASHQDLLRATQMPFYIALLGDSDKAAVFYSNDSTGDSVLREQTKYYQDECCQSKVLPMTTLGSLVKKNNIPLPDLIKMDVQGAEKIILQGSPEVVTHAQVIILETKILEYNEDAPLILEIMNLMQNLGYRALDILELHYLPTGELNEMDVLFIKNGSPLIKSGLLIK</sequence>
<feature type="chain" id="PRO_5003091245" evidence="1">
    <location>
        <begin position="25"/>
        <end position="252"/>
    </location>
</feature>
<proteinExistence type="predicted"/>
<dbReference type="Proteomes" id="UP000001505">
    <property type="component" value="Chromosome"/>
</dbReference>
<evidence type="ECO:0000313" key="3">
    <source>
        <dbReference type="EMBL" id="ADI39139.1"/>
    </source>
</evidence>
<dbReference type="GO" id="GO:0032259">
    <property type="term" value="P:methylation"/>
    <property type="evidence" value="ECO:0007669"/>
    <property type="project" value="UniProtKB-KW"/>
</dbReference>
<dbReference type="SUPFAM" id="SSF53335">
    <property type="entry name" value="S-adenosyl-L-methionine-dependent methyltransferases"/>
    <property type="match status" value="1"/>
</dbReference>
<reference evidence="3 4" key="1">
    <citation type="journal article" date="2010" name="PLoS ONE">
        <title>The Waddlia genome: a window into chlamydial biology.</title>
        <authorList>
            <person name="Bertelli C."/>
            <person name="Collyn F."/>
            <person name="Croxatto A."/>
            <person name="Ruckert C."/>
            <person name="Polkinghorne A."/>
            <person name="Kebbi-Beghdadi C."/>
            <person name="Goesmann A."/>
            <person name="Vaughan L."/>
            <person name="Greub G."/>
        </authorList>
    </citation>
    <scope>NUCLEOTIDE SEQUENCE [LARGE SCALE GENOMIC DNA]</scope>
    <source>
        <strain evidence="4">ATCC VR-1470 / WSU 86-1044</strain>
    </source>
</reference>
<dbReference type="EMBL" id="CP001928">
    <property type="protein sequence ID" value="ADI39139.1"/>
    <property type="molecule type" value="Genomic_DNA"/>
</dbReference>
<dbReference type="Pfam" id="PF05050">
    <property type="entry name" value="Methyltransf_21"/>
    <property type="match status" value="1"/>
</dbReference>
<protein>
    <submittedName>
        <fullName evidence="3">Putative methyltransferase</fullName>
    </submittedName>
</protein>
<dbReference type="eggNOG" id="COG0438">
    <property type="taxonomic scope" value="Bacteria"/>
</dbReference>
<keyword evidence="4" id="KW-1185">Reference proteome</keyword>
<feature type="domain" description="Methyltransferase FkbM" evidence="2">
    <location>
        <begin position="58"/>
        <end position="215"/>
    </location>
</feature>
<name>D6YSU4_WADCW</name>
<dbReference type="Gene3D" id="3.40.50.150">
    <property type="entry name" value="Vaccinia Virus protein VP39"/>
    <property type="match status" value="1"/>
</dbReference>
<feature type="signal peptide" evidence="1">
    <location>
        <begin position="1"/>
        <end position="24"/>
    </location>
</feature>
<dbReference type="InterPro" id="IPR053188">
    <property type="entry name" value="FkbM_Methyltransferase"/>
</dbReference>
<accession>D6YSU4</accession>
<evidence type="ECO:0000313" key="4">
    <source>
        <dbReference type="Proteomes" id="UP000001505"/>
    </source>
</evidence>
<dbReference type="AlphaFoldDB" id="D6YSU4"/>
<keyword evidence="1" id="KW-0732">Signal</keyword>
<organism evidence="3 4">
    <name type="scientific">Waddlia chondrophila (strain ATCC VR-1470 / WSU 86-1044)</name>
    <dbReference type="NCBI Taxonomy" id="716544"/>
    <lineage>
        <taxon>Bacteria</taxon>
        <taxon>Pseudomonadati</taxon>
        <taxon>Chlamydiota</taxon>
        <taxon>Chlamydiia</taxon>
        <taxon>Parachlamydiales</taxon>
        <taxon>Waddliaceae</taxon>
        <taxon>Waddlia</taxon>
    </lineage>
</organism>
<dbReference type="PANTHER" id="PTHR36973">
    <property type="entry name" value="SLL1456 PROTEIN-RELATED"/>
    <property type="match status" value="1"/>
</dbReference>
<dbReference type="PANTHER" id="PTHR36973:SF4">
    <property type="entry name" value="NODULATION PROTEIN"/>
    <property type="match status" value="1"/>
</dbReference>
<dbReference type="HOGENOM" id="CLU_068034_1_0_0"/>
<keyword evidence="3" id="KW-0489">Methyltransferase</keyword>
<dbReference type="RefSeq" id="WP_013182841.1">
    <property type="nucleotide sequence ID" value="NC_014225.1"/>
</dbReference>